<evidence type="ECO:0000313" key="1">
    <source>
        <dbReference type="EnsemblMetazoa" id="GPPI013578-PA"/>
    </source>
</evidence>
<reference evidence="2" key="1">
    <citation type="submission" date="2015-01" db="EMBL/GenBank/DDBJ databases">
        <authorList>
            <person name="Aksoy S."/>
            <person name="Warren W."/>
            <person name="Wilson R.K."/>
        </authorList>
    </citation>
    <scope>NUCLEOTIDE SEQUENCE [LARGE SCALE GENOMIC DNA]</scope>
    <source>
        <strain evidence="2">IAEA</strain>
    </source>
</reference>
<protein>
    <submittedName>
        <fullName evidence="1">Uncharacterized protein</fullName>
    </submittedName>
</protein>
<dbReference type="AlphaFoldDB" id="A0A1B0AZ59"/>
<reference evidence="1" key="2">
    <citation type="submission" date="2020-05" db="UniProtKB">
        <authorList>
            <consortium name="EnsemblMetazoa"/>
        </authorList>
    </citation>
    <scope>IDENTIFICATION</scope>
    <source>
        <strain evidence="1">IAEA</strain>
    </source>
</reference>
<keyword evidence="2" id="KW-1185">Reference proteome</keyword>
<sequence>MQRKRKKNTYDESILWKLPRHESISCESSAFVVCKNALIRRDDITKNFYYNIALPEVLKYPSFSKVPFIFDFQEILTSISCRPKNFLYIVDVTVVLVALGTGSGCKIDAYTDKCLVKNTSLCSVCACTFSLLHEAFFFYLSRRVLYSWFGDYIKQQQKLKQ</sequence>
<dbReference type="VEuPathDB" id="VectorBase:GPPI013578"/>
<proteinExistence type="predicted"/>
<dbReference type="EnsemblMetazoa" id="GPPI013578-RA">
    <property type="protein sequence ID" value="GPPI013578-PA"/>
    <property type="gene ID" value="GPPI013578"/>
</dbReference>
<dbReference type="EMBL" id="JXJN01006192">
    <property type="status" value="NOT_ANNOTATED_CDS"/>
    <property type="molecule type" value="Genomic_DNA"/>
</dbReference>
<organism evidence="1 2">
    <name type="scientific">Glossina palpalis gambiensis</name>
    <dbReference type="NCBI Taxonomy" id="67801"/>
    <lineage>
        <taxon>Eukaryota</taxon>
        <taxon>Metazoa</taxon>
        <taxon>Ecdysozoa</taxon>
        <taxon>Arthropoda</taxon>
        <taxon>Hexapoda</taxon>
        <taxon>Insecta</taxon>
        <taxon>Pterygota</taxon>
        <taxon>Neoptera</taxon>
        <taxon>Endopterygota</taxon>
        <taxon>Diptera</taxon>
        <taxon>Brachycera</taxon>
        <taxon>Muscomorpha</taxon>
        <taxon>Hippoboscoidea</taxon>
        <taxon>Glossinidae</taxon>
        <taxon>Glossina</taxon>
    </lineage>
</organism>
<accession>A0A1B0AZ59</accession>
<name>A0A1B0AZ59_9MUSC</name>
<evidence type="ECO:0000313" key="2">
    <source>
        <dbReference type="Proteomes" id="UP000092460"/>
    </source>
</evidence>
<dbReference type="Proteomes" id="UP000092460">
    <property type="component" value="Unassembled WGS sequence"/>
</dbReference>